<dbReference type="GO" id="GO:0016788">
    <property type="term" value="F:hydrolase activity, acting on ester bonds"/>
    <property type="evidence" value="ECO:0007669"/>
    <property type="project" value="InterPro"/>
</dbReference>
<protein>
    <submittedName>
        <fullName evidence="2">GDSL family lipase</fullName>
    </submittedName>
</protein>
<dbReference type="Gene3D" id="3.40.50.1110">
    <property type="entry name" value="SGNH hydrolase"/>
    <property type="match status" value="1"/>
</dbReference>
<dbReference type="PANTHER" id="PTHR45642">
    <property type="entry name" value="GDSL ESTERASE/LIPASE EXL3"/>
    <property type="match status" value="1"/>
</dbReference>
<keyword evidence="1" id="KW-0732">Signal</keyword>
<evidence type="ECO:0000256" key="1">
    <source>
        <dbReference type="ARBA" id="ARBA00022729"/>
    </source>
</evidence>
<dbReference type="Proteomes" id="UP001152766">
    <property type="component" value="Unassembled WGS sequence"/>
</dbReference>
<dbReference type="CDD" id="cd01847">
    <property type="entry name" value="Triacylglycerol_lipase_like"/>
    <property type="match status" value="1"/>
</dbReference>
<dbReference type="InterPro" id="IPR050592">
    <property type="entry name" value="GDSL_lipolytic_enzyme"/>
</dbReference>
<keyword evidence="3" id="KW-1185">Reference proteome</keyword>
<dbReference type="EMBL" id="SGUG01000012">
    <property type="protein sequence ID" value="MDG0862823.1"/>
    <property type="molecule type" value="Genomic_DNA"/>
</dbReference>
<sequence length="347" mass="34788">MAGLLVAGCGGGATADTTPKFSPGSVVSFGDSLSDQGTYQVGTVAALGGGQYTVNGVGPSWLARIAALYGLAKPCPAQQGLDGLASQGFSVPVKNNAGCFAYGQGGSRVTNPVGPGNKLLGGSNAVLGQLTVPVVTQLQNHLAAVGGSYKGTELVFVYAGGNDVFINLATVQATIAAGGDPTAAATAGVTAMGQAGAELAGYVKALVVGKGAKNVVVINLPDVSLTPFAKSLPAATQGLILQMVNTFNDQLKGGLSGTDLVWVDAAQGVRDEIANPAKYSLANVTMPACDLSPAKNPLASSLVCNANNVVAGDVSHYLFADTVHPTPYGEQLLSQAVSLELARKGWL</sequence>
<dbReference type="AlphaFoldDB" id="A0A9X4LM75"/>
<evidence type="ECO:0000313" key="3">
    <source>
        <dbReference type="Proteomes" id="UP001152766"/>
    </source>
</evidence>
<comment type="caution">
    <text evidence="2">The sequence shown here is derived from an EMBL/GenBank/DDBJ whole genome shotgun (WGS) entry which is preliminary data.</text>
</comment>
<proteinExistence type="predicted"/>
<organism evidence="2 3">
    <name type="scientific">Pelomonas aquatica</name>
    <dbReference type="NCBI Taxonomy" id="431058"/>
    <lineage>
        <taxon>Bacteria</taxon>
        <taxon>Pseudomonadati</taxon>
        <taxon>Pseudomonadota</taxon>
        <taxon>Betaproteobacteria</taxon>
        <taxon>Burkholderiales</taxon>
        <taxon>Sphaerotilaceae</taxon>
        <taxon>Roseateles</taxon>
    </lineage>
</organism>
<dbReference type="PANTHER" id="PTHR45642:SF139">
    <property type="entry name" value="SGNH HYDROLASE-TYPE ESTERASE DOMAIN-CONTAINING PROTEIN"/>
    <property type="match status" value="1"/>
</dbReference>
<evidence type="ECO:0000313" key="2">
    <source>
        <dbReference type="EMBL" id="MDG0862823.1"/>
    </source>
</evidence>
<dbReference type="InterPro" id="IPR001087">
    <property type="entry name" value="GDSL"/>
</dbReference>
<name>A0A9X4LM75_9BURK</name>
<accession>A0A9X4LM75</accession>
<dbReference type="Pfam" id="PF00657">
    <property type="entry name" value="Lipase_GDSL"/>
    <property type="match status" value="1"/>
</dbReference>
<dbReference type="SUPFAM" id="SSF52266">
    <property type="entry name" value="SGNH hydrolase"/>
    <property type="match status" value="1"/>
</dbReference>
<gene>
    <name evidence="2" type="ORF">EXJ73_10115</name>
</gene>
<reference evidence="2" key="1">
    <citation type="submission" date="2019-02" db="EMBL/GenBank/DDBJ databases">
        <title>Draft genome of the type strain Pelomonas aquatica CCUG 52575T.</title>
        <authorList>
            <person name="Gomila M."/>
            <person name="Lalucat J."/>
        </authorList>
    </citation>
    <scope>NUCLEOTIDE SEQUENCE</scope>
    <source>
        <strain evidence="2">CCUG 52575</strain>
    </source>
</reference>
<dbReference type="InterPro" id="IPR036514">
    <property type="entry name" value="SGNH_hydro_sf"/>
</dbReference>